<reference evidence="1 2" key="1">
    <citation type="journal article" date="2019" name="Nat. Ecol. Evol.">
        <title>Megaphylogeny resolves global patterns of mushroom evolution.</title>
        <authorList>
            <person name="Varga T."/>
            <person name="Krizsan K."/>
            <person name="Foldi C."/>
            <person name="Dima B."/>
            <person name="Sanchez-Garcia M."/>
            <person name="Sanchez-Ramirez S."/>
            <person name="Szollosi G.J."/>
            <person name="Szarkandi J.G."/>
            <person name="Papp V."/>
            <person name="Albert L."/>
            <person name="Andreopoulos W."/>
            <person name="Angelini C."/>
            <person name="Antonin V."/>
            <person name="Barry K.W."/>
            <person name="Bougher N.L."/>
            <person name="Buchanan P."/>
            <person name="Buyck B."/>
            <person name="Bense V."/>
            <person name="Catcheside P."/>
            <person name="Chovatia M."/>
            <person name="Cooper J."/>
            <person name="Damon W."/>
            <person name="Desjardin D."/>
            <person name="Finy P."/>
            <person name="Geml J."/>
            <person name="Haridas S."/>
            <person name="Hughes K."/>
            <person name="Justo A."/>
            <person name="Karasinski D."/>
            <person name="Kautmanova I."/>
            <person name="Kiss B."/>
            <person name="Kocsube S."/>
            <person name="Kotiranta H."/>
            <person name="LaButti K.M."/>
            <person name="Lechner B.E."/>
            <person name="Liimatainen K."/>
            <person name="Lipzen A."/>
            <person name="Lukacs Z."/>
            <person name="Mihaltcheva S."/>
            <person name="Morgado L.N."/>
            <person name="Niskanen T."/>
            <person name="Noordeloos M.E."/>
            <person name="Ohm R.A."/>
            <person name="Ortiz-Santana B."/>
            <person name="Ovrebo C."/>
            <person name="Racz N."/>
            <person name="Riley R."/>
            <person name="Savchenko A."/>
            <person name="Shiryaev A."/>
            <person name="Soop K."/>
            <person name="Spirin V."/>
            <person name="Szebenyi C."/>
            <person name="Tomsovsky M."/>
            <person name="Tulloss R.E."/>
            <person name="Uehling J."/>
            <person name="Grigoriev I.V."/>
            <person name="Vagvolgyi C."/>
            <person name="Papp T."/>
            <person name="Martin F.M."/>
            <person name="Miettinen O."/>
            <person name="Hibbett D.S."/>
            <person name="Nagy L.G."/>
        </authorList>
    </citation>
    <scope>NUCLEOTIDE SEQUENCE [LARGE SCALE GENOMIC DNA]</scope>
    <source>
        <strain evidence="1 2">NL-1719</strain>
    </source>
</reference>
<keyword evidence="2" id="KW-1185">Reference proteome</keyword>
<accession>A0ACD3A6R7</accession>
<gene>
    <name evidence="1" type="ORF">BDN72DRAFT_939826</name>
</gene>
<protein>
    <submittedName>
        <fullName evidence="1">Uncharacterized protein</fullName>
    </submittedName>
</protein>
<dbReference type="EMBL" id="ML208764">
    <property type="protein sequence ID" value="TFK60517.1"/>
    <property type="molecule type" value="Genomic_DNA"/>
</dbReference>
<sequence>MDTETTTKKCSKTRCKRTLPINDSHQSCEQCREADKLNTRARRARNKAAAAAPSVIPEKRVPNDENRVNNPPAKRQKVDGSCAGGNDGGTEFDVDGEDAGPFHWHEPDEMDADNHCSLKDLLDALCAEFKAGPHVAFHGICPITNDIVARERVQMTARDIWQLTGYRFTVKDHNTLKSGHTARFWCSQDEDRKKKPKPSQKPDVKHRDYVGMKRYHCQSHLSITYREKEGSYPYLVVNLGHHVKHVHYVDVAMPPEAMQTIKEQIYNAWREHSQTHWRRDDLQLPSARKLLLEFRDEVDIFEPTNIPEGVEILAWGMGPNTTMQASPTAIDQKKRMKALAAWARCIRDQYGIDPAFAHVDKDMAEIGCLKDVWKSKISLCWWHLRRAVRTRMAKNKLSTTPYNVERARGEFDFIDIAFVPPRTKVDIEDYEGGIPDDADVGYHTTPRE</sequence>
<name>A0ACD3A6R7_9AGAR</name>
<evidence type="ECO:0000313" key="2">
    <source>
        <dbReference type="Proteomes" id="UP000308600"/>
    </source>
</evidence>
<evidence type="ECO:0000313" key="1">
    <source>
        <dbReference type="EMBL" id="TFK60517.1"/>
    </source>
</evidence>
<dbReference type="Proteomes" id="UP000308600">
    <property type="component" value="Unassembled WGS sequence"/>
</dbReference>
<organism evidence="1 2">
    <name type="scientific">Pluteus cervinus</name>
    <dbReference type="NCBI Taxonomy" id="181527"/>
    <lineage>
        <taxon>Eukaryota</taxon>
        <taxon>Fungi</taxon>
        <taxon>Dikarya</taxon>
        <taxon>Basidiomycota</taxon>
        <taxon>Agaricomycotina</taxon>
        <taxon>Agaricomycetes</taxon>
        <taxon>Agaricomycetidae</taxon>
        <taxon>Agaricales</taxon>
        <taxon>Pluteineae</taxon>
        <taxon>Pluteaceae</taxon>
        <taxon>Pluteus</taxon>
    </lineage>
</organism>
<proteinExistence type="predicted"/>